<sequence length="346" mass="36704">MALPATAKQVTVTKRGLNYRECTEIRNVPVPNPQAGQVLVKNKFVGINATDVNISSGRYFVDPTLKPPFIAGLEGIGPIVAVGEGVTNLKIGQAVAFLQYGTFAEYVIVPADIAVPVPSTDPSFMSIVISGLTASVGLEEEGDLKAGKTVLVTAAAGGTGQFAVQIAKLAGCHVIGTCSSPEKADFLKSIGCDRVINYKKESFREVITKEYSNKLDVVYECVGKEMFDVSLQNLAIKGRLIVIGAISGYKDAEGANASELIPKVPVGMEIVQKSASVRGFLLPLFPEKIPLHIATLAKQFAEGKIKVTLDKGENVAKGPFKGLEKTADAVEHLYSGKNIGKVIVEL</sequence>
<dbReference type="Pfam" id="PF08240">
    <property type="entry name" value="ADH_N"/>
    <property type="match status" value="1"/>
</dbReference>
<dbReference type="PANTHER" id="PTHR43677:SF3">
    <property type="entry name" value="PROSTAGLANDIN REDUCTASE 3"/>
    <property type="match status" value="1"/>
</dbReference>
<evidence type="ECO:0000313" key="4">
    <source>
        <dbReference type="RefSeq" id="XP_005100067.1"/>
    </source>
</evidence>
<dbReference type="RefSeq" id="XP_005100067.1">
    <property type="nucleotide sequence ID" value="XM_005100010.2"/>
</dbReference>
<dbReference type="Gene3D" id="3.90.180.10">
    <property type="entry name" value="Medium-chain alcohol dehydrogenases, catalytic domain"/>
    <property type="match status" value="1"/>
</dbReference>
<dbReference type="InterPro" id="IPR051397">
    <property type="entry name" value="Zn-ADH-like_protein"/>
</dbReference>
<dbReference type="InterPro" id="IPR002364">
    <property type="entry name" value="Quin_OxRdtase/zeta-crystal_CS"/>
</dbReference>
<gene>
    <name evidence="4" type="primary">LOC101848756</name>
</gene>
<comment type="similarity">
    <text evidence="1">Belongs to the zinc-containing alcohol dehydrogenase family. Quinone oxidoreductase subfamily.</text>
</comment>
<keyword evidence="3" id="KW-1185">Reference proteome</keyword>
<name>A0ABM0JRT1_APLCA</name>
<reference evidence="4" key="1">
    <citation type="submission" date="2025-08" db="UniProtKB">
        <authorList>
            <consortium name="RefSeq"/>
        </authorList>
    </citation>
    <scope>IDENTIFICATION</scope>
</reference>
<dbReference type="PROSITE" id="PS01162">
    <property type="entry name" value="QOR_ZETA_CRYSTAL"/>
    <property type="match status" value="1"/>
</dbReference>
<evidence type="ECO:0000313" key="3">
    <source>
        <dbReference type="Proteomes" id="UP000694888"/>
    </source>
</evidence>
<dbReference type="PANTHER" id="PTHR43677">
    <property type="entry name" value="SHORT-CHAIN DEHYDROGENASE/REDUCTASE"/>
    <property type="match status" value="1"/>
</dbReference>
<dbReference type="SUPFAM" id="SSF51735">
    <property type="entry name" value="NAD(P)-binding Rossmann-fold domains"/>
    <property type="match status" value="1"/>
</dbReference>
<proteinExistence type="inferred from homology"/>
<protein>
    <submittedName>
        <fullName evidence="4">Prostaglandin reductase-3-like</fullName>
    </submittedName>
</protein>
<dbReference type="InterPro" id="IPR036291">
    <property type="entry name" value="NAD(P)-bd_dom_sf"/>
</dbReference>
<dbReference type="GeneID" id="101848756"/>
<dbReference type="Proteomes" id="UP000694888">
    <property type="component" value="Unplaced"/>
</dbReference>
<dbReference type="InterPro" id="IPR013149">
    <property type="entry name" value="ADH-like_C"/>
</dbReference>
<evidence type="ECO:0000256" key="1">
    <source>
        <dbReference type="ARBA" id="ARBA00010371"/>
    </source>
</evidence>
<dbReference type="InterPro" id="IPR020843">
    <property type="entry name" value="ER"/>
</dbReference>
<dbReference type="Gene3D" id="3.40.50.720">
    <property type="entry name" value="NAD(P)-binding Rossmann-like Domain"/>
    <property type="match status" value="1"/>
</dbReference>
<feature type="domain" description="Enoyl reductase (ER)" evidence="2">
    <location>
        <begin position="16"/>
        <end position="344"/>
    </location>
</feature>
<dbReference type="InterPro" id="IPR013154">
    <property type="entry name" value="ADH-like_N"/>
</dbReference>
<dbReference type="InterPro" id="IPR011032">
    <property type="entry name" value="GroES-like_sf"/>
</dbReference>
<organism evidence="3 4">
    <name type="scientific">Aplysia californica</name>
    <name type="common">California sea hare</name>
    <dbReference type="NCBI Taxonomy" id="6500"/>
    <lineage>
        <taxon>Eukaryota</taxon>
        <taxon>Metazoa</taxon>
        <taxon>Spiralia</taxon>
        <taxon>Lophotrochozoa</taxon>
        <taxon>Mollusca</taxon>
        <taxon>Gastropoda</taxon>
        <taxon>Heterobranchia</taxon>
        <taxon>Euthyneura</taxon>
        <taxon>Tectipleura</taxon>
        <taxon>Aplysiida</taxon>
        <taxon>Aplysioidea</taxon>
        <taxon>Aplysiidae</taxon>
        <taxon>Aplysia</taxon>
    </lineage>
</organism>
<evidence type="ECO:0000259" key="2">
    <source>
        <dbReference type="SMART" id="SM00829"/>
    </source>
</evidence>
<dbReference type="SMART" id="SM00829">
    <property type="entry name" value="PKS_ER"/>
    <property type="match status" value="1"/>
</dbReference>
<dbReference type="SUPFAM" id="SSF50129">
    <property type="entry name" value="GroES-like"/>
    <property type="match status" value="1"/>
</dbReference>
<dbReference type="Pfam" id="PF00107">
    <property type="entry name" value="ADH_zinc_N"/>
    <property type="match status" value="1"/>
</dbReference>
<accession>A0ABM0JRT1</accession>